<feature type="region of interest" description="Disordered" evidence="4">
    <location>
        <begin position="113"/>
        <end position="204"/>
    </location>
</feature>
<protein>
    <submittedName>
        <fullName evidence="5">Uncharacterized protein</fullName>
    </submittedName>
</protein>
<dbReference type="AlphaFoldDB" id="A0A9P4KB74"/>
<gene>
    <name evidence="5" type="ORF">CC78DRAFT_580249</name>
</gene>
<feature type="compositionally biased region" description="Basic and acidic residues" evidence="4">
    <location>
        <begin position="184"/>
        <end position="195"/>
    </location>
</feature>
<evidence type="ECO:0000256" key="3">
    <source>
        <dbReference type="ARBA" id="ARBA00023288"/>
    </source>
</evidence>
<keyword evidence="3" id="KW-0449">Lipoprotein</keyword>
<feature type="region of interest" description="Disordered" evidence="4">
    <location>
        <begin position="1"/>
        <end position="39"/>
    </location>
</feature>
<dbReference type="Pfam" id="PF15811">
    <property type="entry name" value="SVIP"/>
    <property type="match status" value="1"/>
</dbReference>
<comment type="caution">
    <text evidence="5">The sequence shown here is derived from an EMBL/GenBank/DDBJ whole genome shotgun (WGS) entry which is preliminary data.</text>
</comment>
<proteinExistence type="predicted"/>
<feature type="region of interest" description="Disordered" evidence="4">
    <location>
        <begin position="88"/>
        <end position="107"/>
    </location>
</feature>
<sequence length="204" mass="21419">MSSTLGVGRSSPKFTRKPKFLARLSPGKRQASRRKQHVPFPARLRESARLAVTSLSPLAARLTPFLLLHHRLPMGNLCGKQSADNFAGPGRTLGSAPPPSSNAKAAVPARVANNTGISSPTPKSKPKVGGPGRTTGGGAADNDPRSAAAAAAEARAQKTAGTGDLGKKLEAQKKQTRNQTLQEAARESRQQREADAATEARNYN</sequence>
<reference evidence="6" key="1">
    <citation type="journal article" date="2020" name="Stud. Mycol.">
        <title>101 Dothideomycetes genomes: A test case for predicting lifestyles and emergence of pathogens.</title>
        <authorList>
            <person name="Haridas S."/>
            <person name="Albert R."/>
            <person name="Binder M."/>
            <person name="Bloem J."/>
            <person name="LaButti K."/>
            <person name="Salamov A."/>
            <person name="Andreopoulos B."/>
            <person name="Baker S."/>
            <person name="Barry K."/>
            <person name="Bills G."/>
            <person name="Bluhm B."/>
            <person name="Cannon C."/>
            <person name="Castanera R."/>
            <person name="Culley D."/>
            <person name="Daum C."/>
            <person name="Ezra D."/>
            <person name="Gonzalez J."/>
            <person name="Henrissat B."/>
            <person name="Kuo A."/>
            <person name="Liang C."/>
            <person name="Lipzen A."/>
            <person name="Lutzoni F."/>
            <person name="Magnuson J."/>
            <person name="Mondo S."/>
            <person name="Nolan M."/>
            <person name="Ohm R."/>
            <person name="Pangilinan J."/>
            <person name="Park H.-J."/>
            <person name="Ramirez L."/>
            <person name="Alfaro M."/>
            <person name="Sun H."/>
            <person name="Tritt A."/>
            <person name="Yoshinaga Y."/>
            <person name="Zwiers L.-H."/>
            <person name="Turgeon B."/>
            <person name="Goodwin S."/>
            <person name="Spatafora J."/>
            <person name="Crous P."/>
            <person name="Grigoriev I."/>
        </authorList>
    </citation>
    <scope>NUCLEOTIDE SEQUENCE [LARGE SCALE GENOMIC DNA]</scope>
    <source>
        <strain evidence="6">CBS 304.66</strain>
    </source>
</reference>
<evidence type="ECO:0000256" key="4">
    <source>
        <dbReference type="SAM" id="MobiDB-lite"/>
    </source>
</evidence>
<dbReference type="Proteomes" id="UP000800093">
    <property type="component" value="Unassembled WGS sequence"/>
</dbReference>
<evidence type="ECO:0000313" key="5">
    <source>
        <dbReference type="EMBL" id="KAF2264468.1"/>
    </source>
</evidence>
<dbReference type="InterPro" id="IPR031632">
    <property type="entry name" value="SVIP"/>
</dbReference>
<evidence type="ECO:0000313" key="6">
    <source>
        <dbReference type="Proteomes" id="UP000800093"/>
    </source>
</evidence>
<organism evidence="5 6">
    <name type="scientific">Lojkania enalia</name>
    <dbReference type="NCBI Taxonomy" id="147567"/>
    <lineage>
        <taxon>Eukaryota</taxon>
        <taxon>Fungi</taxon>
        <taxon>Dikarya</taxon>
        <taxon>Ascomycota</taxon>
        <taxon>Pezizomycotina</taxon>
        <taxon>Dothideomycetes</taxon>
        <taxon>Pleosporomycetidae</taxon>
        <taxon>Pleosporales</taxon>
        <taxon>Pleosporales incertae sedis</taxon>
        <taxon>Lojkania</taxon>
    </lineage>
</organism>
<keyword evidence="1" id="KW-0519">Myristate</keyword>
<dbReference type="OrthoDB" id="5415072at2759"/>
<feature type="compositionally biased region" description="Polar residues" evidence="4">
    <location>
        <begin position="113"/>
        <end position="122"/>
    </location>
</feature>
<dbReference type="EMBL" id="ML986615">
    <property type="protein sequence ID" value="KAF2264468.1"/>
    <property type="molecule type" value="Genomic_DNA"/>
</dbReference>
<evidence type="ECO:0000256" key="1">
    <source>
        <dbReference type="ARBA" id="ARBA00022707"/>
    </source>
</evidence>
<evidence type="ECO:0000256" key="2">
    <source>
        <dbReference type="ARBA" id="ARBA00023139"/>
    </source>
</evidence>
<keyword evidence="6" id="KW-1185">Reference proteome</keyword>
<accession>A0A9P4KB74</accession>
<keyword evidence="2" id="KW-0564">Palmitate</keyword>
<feature type="compositionally biased region" description="Low complexity" evidence="4">
    <location>
        <begin position="145"/>
        <end position="160"/>
    </location>
</feature>
<feature type="compositionally biased region" description="Gly residues" evidence="4">
    <location>
        <begin position="129"/>
        <end position="139"/>
    </location>
</feature>
<name>A0A9P4KB74_9PLEO</name>